<gene>
    <name evidence="1" type="ORF">LLUT_LOCUS26444</name>
</gene>
<keyword evidence="2" id="KW-1185">Reference proteome</keyword>
<dbReference type="AlphaFoldDB" id="A0AAV1XUQ6"/>
<sequence>MGYIIVVRTEPYRPVRPENQRTRSLTGTVWLLYRIRNRTGQNRSKSAVISLNR</sequence>
<dbReference type="Proteomes" id="UP001497480">
    <property type="component" value="Unassembled WGS sequence"/>
</dbReference>
<organism evidence="1 2">
    <name type="scientific">Lupinus luteus</name>
    <name type="common">European yellow lupine</name>
    <dbReference type="NCBI Taxonomy" id="3873"/>
    <lineage>
        <taxon>Eukaryota</taxon>
        <taxon>Viridiplantae</taxon>
        <taxon>Streptophyta</taxon>
        <taxon>Embryophyta</taxon>
        <taxon>Tracheophyta</taxon>
        <taxon>Spermatophyta</taxon>
        <taxon>Magnoliopsida</taxon>
        <taxon>eudicotyledons</taxon>
        <taxon>Gunneridae</taxon>
        <taxon>Pentapetalae</taxon>
        <taxon>rosids</taxon>
        <taxon>fabids</taxon>
        <taxon>Fabales</taxon>
        <taxon>Fabaceae</taxon>
        <taxon>Papilionoideae</taxon>
        <taxon>50 kb inversion clade</taxon>
        <taxon>genistoids sensu lato</taxon>
        <taxon>core genistoids</taxon>
        <taxon>Genisteae</taxon>
        <taxon>Lupinus</taxon>
    </lineage>
</organism>
<accession>A0AAV1XUQ6</accession>
<evidence type="ECO:0000313" key="2">
    <source>
        <dbReference type="Proteomes" id="UP001497480"/>
    </source>
</evidence>
<name>A0AAV1XUQ6_LUPLU</name>
<reference evidence="1 2" key="1">
    <citation type="submission" date="2024-03" db="EMBL/GenBank/DDBJ databases">
        <authorList>
            <person name="Martinez-Hernandez J."/>
        </authorList>
    </citation>
    <scope>NUCLEOTIDE SEQUENCE [LARGE SCALE GENOMIC DNA]</scope>
</reference>
<comment type="caution">
    <text evidence="1">The sequence shown here is derived from an EMBL/GenBank/DDBJ whole genome shotgun (WGS) entry which is preliminary data.</text>
</comment>
<proteinExistence type="predicted"/>
<dbReference type="EMBL" id="CAXHTB010000018">
    <property type="protein sequence ID" value="CAL0325384.1"/>
    <property type="molecule type" value="Genomic_DNA"/>
</dbReference>
<evidence type="ECO:0000313" key="1">
    <source>
        <dbReference type="EMBL" id="CAL0325384.1"/>
    </source>
</evidence>
<protein>
    <submittedName>
        <fullName evidence="1">Uncharacterized protein</fullName>
    </submittedName>
</protein>